<dbReference type="GO" id="GO:0015252">
    <property type="term" value="F:proton channel activity"/>
    <property type="evidence" value="ECO:0007669"/>
    <property type="project" value="InterPro"/>
</dbReference>
<dbReference type="Pfam" id="PF06736">
    <property type="entry name" value="TMEM175"/>
    <property type="match status" value="1"/>
</dbReference>
<feature type="transmembrane region" description="Helical" evidence="13">
    <location>
        <begin position="188"/>
        <end position="207"/>
    </location>
</feature>
<dbReference type="AlphaFoldDB" id="A0A317JZ37"/>
<feature type="transmembrane region" description="Helical" evidence="13">
    <location>
        <begin position="165"/>
        <end position="182"/>
    </location>
</feature>
<dbReference type="GO" id="GO:0016020">
    <property type="term" value="C:membrane"/>
    <property type="evidence" value="ECO:0007669"/>
    <property type="project" value="UniProtKB-SubCell"/>
</dbReference>
<keyword evidence="7" id="KW-0630">Potassium</keyword>
<comment type="caution">
    <text evidence="14">The sequence shown here is derived from an EMBL/GenBank/DDBJ whole genome shotgun (WGS) entry which is preliminary data.</text>
</comment>
<organism evidence="14 15">
    <name type="scientific">Micromonospora globispora</name>
    <dbReference type="NCBI Taxonomy" id="1450148"/>
    <lineage>
        <taxon>Bacteria</taxon>
        <taxon>Bacillati</taxon>
        <taxon>Actinomycetota</taxon>
        <taxon>Actinomycetes</taxon>
        <taxon>Micromonosporales</taxon>
        <taxon>Micromonosporaceae</taxon>
        <taxon>Micromonospora</taxon>
    </lineage>
</organism>
<gene>
    <name evidence="14" type="ORF">DLJ46_19265</name>
</gene>
<dbReference type="GO" id="GO:0005267">
    <property type="term" value="F:potassium channel activity"/>
    <property type="evidence" value="ECO:0007669"/>
    <property type="project" value="UniProtKB-KW"/>
</dbReference>
<evidence type="ECO:0000256" key="12">
    <source>
        <dbReference type="ARBA" id="ARBA00034430"/>
    </source>
</evidence>
<keyword evidence="3" id="KW-0813">Transport</keyword>
<accession>A0A317JZ37</accession>
<feature type="transmembrane region" description="Helical" evidence="13">
    <location>
        <begin position="23"/>
        <end position="42"/>
    </location>
</feature>
<evidence type="ECO:0000256" key="11">
    <source>
        <dbReference type="ARBA" id="ARBA00023303"/>
    </source>
</evidence>
<evidence type="ECO:0000313" key="15">
    <source>
        <dbReference type="Proteomes" id="UP000245683"/>
    </source>
</evidence>
<keyword evidence="10 13" id="KW-0472">Membrane</keyword>
<evidence type="ECO:0000256" key="4">
    <source>
        <dbReference type="ARBA" id="ARBA00022538"/>
    </source>
</evidence>
<keyword evidence="15" id="KW-1185">Reference proteome</keyword>
<evidence type="ECO:0000256" key="1">
    <source>
        <dbReference type="ARBA" id="ARBA00004141"/>
    </source>
</evidence>
<keyword evidence="11" id="KW-0407">Ion channel</keyword>
<keyword evidence="4" id="KW-0633">Potassium transport</keyword>
<comment type="subcellular location">
    <subcellularLocation>
        <location evidence="1">Membrane</location>
        <topology evidence="1">Multi-pass membrane protein</topology>
    </subcellularLocation>
</comment>
<keyword evidence="6" id="KW-0631">Potassium channel</keyword>
<evidence type="ECO:0000256" key="3">
    <source>
        <dbReference type="ARBA" id="ARBA00022448"/>
    </source>
</evidence>
<proteinExistence type="inferred from homology"/>
<evidence type="ECO:0000256" key="10">
    <source>
        <dbReference type="ARBA" id="ARBA00023136"/>
    </source>
</evidence>
<dbReference type="RefSeq" id="WP_109946035.1">
    <property type="nucleotide sequence ID" value="NZ_QGGF01000293.1"/>
</dbReference>
<reference evidence="15" key="1">
    <citation type="submission" date="2018-05" db="EMBL/GenBank/DDBJ databases">
        <title>Micromonospora globispora sp. nov. and Micromonospora rugosa sp. nov., isolated from marine sediment.</title>
        <authorList>
            <person name="Carro L."/>
            <person name="Aysel V."/>
            <person name="Cetin D."/>
            <person name="Igual J.M."/>
            <person name="Klenk H.-P."/>
            <person name="Trujillo M.E."/>
            <person name="Sahin N."/>
        </authorList>
    </citation>
    <scope>NUCLEOTIDE SEQUENCE [LARGE SCALE GENOMIC DNA]</scope>
    <source>
        <strain evidence="15">S2904</strain>
    </source>
</reference>
<evidence type="ECO:0000256" key="2">
    <source>
        <dbReference type="ARBA" id="ARBA00006920"/>
    </source>
</evidence>
<evidence type="ECO:0000256" key="6">
    <source>
        <dbReference type="ARBA" id="ARBA00022826"/>
    </source>
</evidence>
<comment type="similarity">
    <text evidence="2">Belongs to the TMEM175 family.</text>
</comment>
<keyword evidence="5 13" id="KW-0812">Transmembrane</keyword>
<evidence type="ECO:0000256" key="8">
    <source>
        <dbReference type="ARBA" id="ARBA00022989"/>
    </source>
</evidence>
<dbReference type="OrthoDB" id="7626281at2"/>
<evidence type="ECO:0000313" key="14">
    <source>
        <dbReference type="EMBL" id="PWU46057.1"/>
    </source>
</evidence>
<evidence type="ECO:0000256" key="5">
    <source>
        <dbReference type="ARBA" id="ARBA00022692"/>
    </source>
</evidence>
<dbReference type="EMBL" id="QGSV01000229">
    <property type="protein sequence ID" value="PWU46057.1"/>
    <property type="molecule type" value="Genomic_DNA"/>
</dbReference>
<dbReference type="Proteomes" id="UP000245683">
    <property type="component" value="Unassembled WGS sequence"/>
</dbReference>
<protein>
    <submittedName>
        <fullName evidence="14">DUF1211 domain-containing protein</fullName>
    </submittedName>
</protein>
<evidence type="ECO:0000256" key="13">
    <source>
        <dbReference type="SAM" id="Phobius"/>
    </source>
</evidence>
<name>A0A317JZ37_9ACTN</name>
<feature type="transmembrane region" description="Helical" evidence="13">
    <location>
        <begin position="122"/>
        <end position="144"/>
    </location>
</feature>
<evidence type="ECO:0000256" key="7">
    <source>
        <dbReference type="ARBA" id="ARBA00022958"/>
    </source>
</evidence>
<keyword evidence="9" id="KW-0406">Ion transport</keyword>
<sequence>MSVFTQKVVPADPDVRMVAAERLTFFADAVIAIAITLLALELPMPAGTTNAELLHSVAEHRGEYIAFVISFVVIGAHWDGHHRVFRYVTSLGGRLSRLSMYWLLMQVVTPFATKVLTGDGAFQVRFGFYAAVQAAAGLLFLLMVREIRRNHLYRLGTPPGMFTNAIVRTGVLAGAFLVSIPMSFFTAYSYLCWIAMPVVTAIVMRILRRRAASITTGTGSLPRTQKSSPTTP</sequence>
<comment type="catalytic activity">
    <reaction evidence="12">
        <text>K(+)(in) = K(+)(out)</text>
        <dbReference type="Rhea" id="RHEA:29463"/>
        <dbReference type="ChEBI" id="CHEBI:29103"/>
    </reaction>
</comment>
<keyword evidence="8 13" id="KW-1133">Transmembrane helix</keyword>
<evidence type="ECO:0000256" key="9">
    <source>
        <dbReference type="ARBA" id="ARBA00023065"/>
    </source>
</evidence>
<dbReference type="InterPro" id="IPR010617">
    <property type="entry name" value="TMEM175-like"/>
</dbReference>